<protein>
    <submittedName>
        <fullName evidence="1">Uncharacterized protein</fullName>
    </submittedName>
</protein>
<sequence>MPAGRPASIRTRWFTRPLDDRARSLLGAAGGGDISAGFWNSLDVFAALYARGYRPDMNIELFLDNLSEFNSPDKKS</sequence>
<accession>A0A6J5NDZ7</accession>
<reference evidence="1" key="1">
    <citation type="submission" date="2020-04" db="EMBL/GenBank/DDBJ databases">
        <authorList>
            <person name="Chiriac C."/>
            <person name="Salcher M."/>
            <person name="Ghai R."/>
            <person name="Kavagutti S V."/>
        </authorList>
    </citation>
    <scope>NUCLEOTIDE SEQUENCE</scope>
</reference>
<name>A0A6J5NDZ7_9CAUD</name>
<gene>
    <name evidence="1" type="ORF">UFOVP682_22</name>
</gene>
<proteinExistence type="predicted"/>
<evidence type="ECO:0000313" key="1">
    <source>
        <dbReference type="EMBL" id="CAB4157359.1"/>
    </source>
</evidence>
<organism evidence="1">
    <name type="scientific">uncultured Caudovirales phage</name>
    <dbReference type="NCBI Taxonomy" id="2100421"/>
    <lineage>
        <taxon>Viruses</taxon>
        <taxon>Duplodnaviria</taxon>
        <taxon>Heunggongvirae</taxon>
        <taxon>Uroviricota</taxon>
        <taxon>Caudoviricetes</taxon>
        <taxon>Peduoviridae</taxon>
        <taxon>Maltschvirus</taxon>
        <taxon>Maltschvirus maltsch</taxon>
    </lineage>
</organism>
<dbReference type="EMBL" id="LR796661">
    <property type="protein sequence ID" value="CAB4157359.1"/>
    <property type="molecule type" value="Genomic_DNA"/>
</dbReference>